<dbReference type="SUPFAM" id="SSF103506">
    <property type="entry name" value="Mitochondrial carrier"/>
    <property type="match status" value="1"/>
</dbReference>
<accession>A0AAD1XRF5</accession>
<evidence type="ECO:0000256" key="1">
    <source>
        <dbReference type="ARBA" id="ARBA00004141"/>
    </source>
</evidence>
<feature type="repeat" description="Solcar" evidence="8">
    <location>
        <begin position="10"/>
        <end position="86"/>
    </location>
</feature>
<proteinExistence type="inferred from homology"/>
<evidence type="ECO:0008006" key="13">
    <source>
        <dbReference type="Google" id="ProtNLM"/>
    </source>
</evidence>
<keyword evidence="3 9" id="KW-0813">Transport</keyword>
<evidence type="ECO:0000256" key="9">
    <source>
        <dbReference type="RuleBase" id="RU000488"/>
    </source>
</evidence>
<dbReference type="GO" id="GO:0016020">
    <property type="term" value="C:membrane"/>
    <property type="evidence" value="ECO:0007669"/>
    <property type="project" value="UniProtKB-SubCell"/>
</dbReference>
<dbReference type="InterPro" id="IPR018108">
    <property type="entry name" value="MCP_transmembrane"/>
</dbReference>
<dbReference type="Pfam" id="PF00153">
    <property type="entry name" value="Mito_carr"/>
    <property type="match status" value="3"/>
</dbReference>
<sequence>MDQNNTSKRKEFLCASLAGGCAGIAVDFTLFPIDSLKTRVQASTDSKNYTTDAKKVHKFRGFVSNMLPSFPCAAIFWASYEFSKSAISNNKLGKSMSLPIQHFCAASIACAFEALVRNPFEVVKQNQQIGKYETIIEACKDIYCHKGISGFYRGYFSVLLREIPFSGLQFSLYEYLKKTRISYISKTRNIPEEQVEINFWNNAMNGSLAGSIPGFLITPIDVIKTRRMTCDLNKQEISIPKLVSKIYTESGFQGFYKGGFLRVVYLSVGGCAFFGIYEQMRTYLESSLYA</sequence>
<feature type="repeat" description="Solcar" evidence="8">
    <location>
        <begin position="97"/>
        <end position="179"/>
    </location>
</feature>
<feature type="repeat" description="Solcar" evidence="8">
    <location>
        <begin position="197"/>
        <end position="283"/>
    </location>
</feature>
<comment type="caution">
    <text evidence="11">The sequence shown here is derived from an EMBL/GenBank/DDBJ whole genome shotgun (WGS) entry which is preliminary data.</text>
</comment>
<keyword evidence="12" id="KW-1185">Reference proteome</keyword>
<reference evidence="11" key="1">
    <citation type="submission" date="2023-07" db="EMBL/GenBank/DDBJ databases">
        <authorList>
            <consortium name="AG Swart"/>
            <person name="Singh M."/>
            <person name="Singh A."/>
            <person name="Seah K."/>
            <person name="Emmerich C."/>
        </authorList>
    </citation>
    <scope>NUCLEOTIDE SEQUENCE</scope>
    <source>
        <strain evidence="11">DP1</strain>
    </source>
</reference>
<organism evidence="11 12">
    <name type="scientific">Euplotes crassus</name>
    <dbReference type="NCBI Taxonomy" id="5936"/>
    <lineage>
        <taxon>Eukaryota</taxon>
        <taxon>Sar</taxon>
        <taxon>Alveolata</taxon>
        <taxon>Ciliophora</taxon>
        <taxon>Intramacronucleata</taxon>
        <taxon>Spirotrichea</taxon>
        <taxon>Hypotrichia</taxon>
        <taxon>Euplotida</taxon>
        <taxon>Euplotidae</taxon>
        <taxon>Moneuplotes</taxon>
    </lineage>
</organism>
<protein>
    <recommendedName>
        <fullName evidence="13">Mitochondrial carrier protein</fullName>
    </recommendedName>
</protein>
<name>A0AAD1XRF5_EUPCR</name>
<evidence type="ECO:0000256" key="4">
    <source>
        <dbReference type="ARBA" id="ARBA00022692"/>
    </source>
</evidence>
<evidence type="ECO:0000313" key="12">
    <source>
        <dbReference type="Proteomes" id="UP001295684"/>
    </source>
</evidence>
<dbReference type="AlphaFoldDB" id="A0AAD1XRF5"/>
<dbReference type="PANTHER" id="PTHR45667">
    <property type="entry name" value="S-ADENOSYLMETHIONINE MITOCHONDRIAL CARRIER PROTEIN"/>
    <property type="match status" value="1"/>
</dbReference>
<keyword evidence="6 10" id="KW-1133">Transmembrane helix</keyword>
<comment type="subcellular location">
    <subcellularLocation>
        <location evidence="1">Membrane</location>
        <topology evidence="1">Multi-pass membrane protein</topology>
    </subcellularLocation>
</comment>
<keyword evidence="7 8" id="KW-0472">Membrane</keyword>
<dbReference type="EMBL" id="CAMPGE010019073">
    <property type="protein sequence ID" value="CAI2377432.1"/>
    <property type="molecule type" value="Genomic_DNA"/>
</dbReference>
<keyword evidence="4 8" id="KW-0812">Transmembrane</keyword>
<evidence type="ECO:0000256" key="5">
    <source>
        <dbReference type="ARBA" id="ARBA00022737"/>
    </source>
</evidence>
<dbReference type="PROSITE" id="PS50920">
    <property type="entry name" value="SOLCAR"/>
    <property type="match status" value="3"/>
</dbReference>
<dbReference type="InterPro" id="IPR023395">
    <property type="entry name" value="MCP_dom_sf"/>
</dbReference>
<dbReference type="Proteomes" id="UP001295684">
    <property type="component" value="Unassembled WGS sequence"/>
</dbReference>
<evidence type="ECO:0000256" key="3">
    <source>
        <dbReference type="ARBA" id="ARBA00022448"/>
    </source>
</evidence>
<evidence type="ECO:0000313" key="11">
    <source>
        <dbReference type="EMBL" id="CAI2377432.1"/>
    </source>
</evidence>
<evidence type="ECO:0000256" key="8">
    <source>
        <dbReference type="PROSITE-ProRule" id="PRU00282"/>
    </source>
</evidence>
<evidence type="ECO:0000256" key="7">
    <source>
        <dbReference type="ARBA" id="ARBA00023136"/>
    </source>
</evidence>
<evidence type="ECO:0000256" key="2">
    <source>
        <dbReference type="ARBA" id="ARBA00006375"/>
    </source>
</evidence>
<evidence type="ECO:0000256" key="6">
    <source>
        <dbReference type="ARBA" id="ARBA00022989"/>
    </source>
</evidence>
<feature type="transmembrane region" description="Helical" evidence="10">
    <location>
        <begin position="12"/>
        <end position="33"/>
    </location>
</feature>
<evidence type="ECO:0000256" key="10">
    <source>
        <dbReference type="SAM" id="Phobius"/>
    </source>
</evidence>
<gene>
    <name evidence="11" type="ORF">ECRASSUSDP1_LOCUS18818</name>
</gene>
<dbReference type="Gene3D" id="1.50.40.10">
    <property type="entry name" value="Mitochondrial carrier domain"/>
    <property type="match status" value="1"/>
</dbReference>
<keyword evidence="5" id="KW-0677">Repeat</keyword>
<comment type="similarity">
    <text evidence="2 9">Belongs to the mitochondrial carrier (TC 2.A.29) family.</text>
</comment>